<dbReference type="PIRSF" id="PIRSF006728">
    <property type="entry name" value="CinA"/>
    <property type="match status" value="1"/>
</dbReference>
<keyword evidence="4" id="KW-1185">Reference proteome</keyword>
<reference evidence="3 4" key="1">
    <citation type="submission" date="2015-04" db="EMBL/GenBank/DDBJ databases">
        <title>Complete Genome Sequence of Kosmotoga pacifica SLHLJ1.</title>
        <authorList>
            <person name="Jiang L.J."/>
            <person name="Shao Z.Z."/>
            <person name="Jebbar M."/>
        </authorList>
    </citation>
    <scope>NUCLEOTIDE SEQUENCE [LARGE SCALE GENOMIC DNA]</scope>
    <source>
        <strain evidence="3 4">SLHLJ1</strain>
    </source>
</reference>
<feature type="domain" description="MoaB/Mog" evidence="2">
    <location>
        <begin position="4"/>
        <end position="169"/>
    </location>
</feature>
<dbReference type="InterPro" id="IPR050101">
    <property type="entry name" value="CinA"/>
</dbReference>
<gene>
    <name evidence="3" type="ORF">IX53_05585</name>
</gene>
<evidence type="ECO:0000259" key="2">
    <source>
        <dbReference type="SMART" id="SM00852"/>
    </source>
</evidence>
<dbReference type="NCBIfam" id="NF001813">
    <property type="entry name" value="PRK00549.1"/>
    <property type="match status" value="1"/>
</dbReference>
<organism evidence="3 4">
    <name type="scientific">Kosmotoga pacifica</name>
    <dbReference type="NCBI Taxonomy" id="1330330"/>
    <lineage>
        <taxon>Bacteria</taxon>
        <taxon>Thermotogati</taxon>
        <taxon>Thermotogota</taxon>
        <taxon>Thermotogae</taxon>
        <taxon>Kosmotogales</taxon>
        <taxon>Kosmotogaceae</taxon>
        <taxon>Kosmotoga</taxon>
    </lineage>
</organism>
<dbReference type="PANTHER" id="PTHR13939:SF0">
    <property type="entry name" value="NMN AMIDOHYDROLASE-LIKE PROTEIN YFAY"/>
    <property type="match status" value="1"/>
</dbReference>
<proteinExistence type="inferred from homology"/>
<dbReference type="NCBIfam" id="TIGR00199">
    <property type="entry name" value="PncC_domain"/>
    <property type="match status" value="1"/>
</dbReference>
<dbReference type="InterPro" id="IPR036653">
    <property type="entry name" value="CinA-like_C"/>
</dbReference>
<dbReference type="PANTHER" id="PTHR13939">
    <property type="entry name" value="NICOTINAMIDE-NUCLEOTIDE AMIDOHYDROLASE PNCC"/>
    <property type="match status" value="1"/>
</dbReference>
<dbReference type="STRING" id="1330330.IX53_05585"/>
<dbReference type="CDD" id="cd00885">
    <property type="entry name" value="cinA"/>
    <property type="match status" value="1"/>
</dbReference>
<dbReference type="SMART" id="SM00852">
    <property type="entry name" value="MoCF_biosynth"/>
    <property type="match status" value="1"/>
</dbReference>
<dbReference type="OrthoDB" id="9801454at2"/>
<accession>A0A0G2Z738</accession>
<dbReference type="PATRIC" id="fig|1330330.3.peg.1126"/>
<evidence type="ECO:0000313" key="3">
    <source>
        <dbReference type="EMBL" id="AKI97377.1"/>
    </source>
</evidence>
<dbReference type="InterPro" id="IPR008135">
    <property type="entry name" value="Competence-induced_CinA"/>
</dbReference>
<dbReference type="EMBL" id="CP011232">
    <property type="protein sequence ID" value="AKI97377.1"/>
    <property type="molecule type" value="Genomic_DNA"/>
</dbReference>
<dbReference type="Proteomes" id="UP000035159">
    <property type="component" value="Chromosome"/>
</dbReference>
<evidence type="ECO:0000256" key="1">
    <source>
        <dbReference type="HAMAP-Rule" id="MF_00226"/>
    </source>
</evidence>
<evidence type="ECO:0000313" key="4">
    <source>
        <dbReference type="Proteomes" id="UP000035159"/>
    </source>
</evidence>
<dbReference type="SUPFAM" id="SSF142433">
    <property type="entry name" value="CinA-like"/>
    <property type="match status" value="1"/>
</dbReference>
<dbReference type="HAMAP" id="MF_00226_B">
    <property type="entry name" value="CinA_B"/>
    <property type="match status" value="1"/>
</dbReference>
<name>A0A0G2Z738_9BACT</name>
<protein>
    <recommendedName>
        <fullName evidence="1">CinA-like protein</fullName>
    </recommendedName>
</protein>
<dbReference type="InterPro" id="IPR036425">
    <property type="entry name" value="MoaB/Mog-like_dom_sf"/>
</dbReference>
<dbReference type="InterPro" id="IPR008136">
    <property type="entry name" value="CinA_C"/>
</dbReference>
<dbReference type="InterPro" id="IPR041424">
    <property type="entry name" value="CinA_KH"/>
</dbReference>
<dbReference type="Gene3D" id="3.90.950.20">
    <property type="entry name" value="CinA-like"/>
    <property type="match status" value="1"/>
</dbReference>
<dbReference type="RefSeq" id="WP_047754511.1">
    <property type="nucleotide sequence ID" value="NZ_CAJUHA010000015.1"/>
</dbReference>
<sequence>MNAEIISVGTELLLGNIVNTNAQYLSKRLAELGHFVYRQTTVGDNAERLAQVLKEALERTTLIVMTGGLGPTQDDLTKETVAKLFNRKLLLDEVSLKRIRERTGEIELSDANKKQAYIPEGAILLPNDVGTAPGCILEDRGKIIVLLPGPPVEMENMFERYAAQHLKHYSEGVLVSRILRIFGLRESQLAGILKDFFERYENPTVAPYASDGEVTVRITARATDKKQAEKMIAPVAEEIIKRLGDHIYAEGKTSLEEVVIEMLKKAHLSIATAESCTGGLMASKLINVPGASEVFKEGIIAYSNEAKMRLLGVTSQILKTHGAVSAETALEMAKGVATLAGSDIGVSITGIAGPGGGTPEKPVGLVYIGIWFAGRKSVKKLQLHGNRNWIRLKSALYALDTLRRVLKTQSK</sequence>
<dbReference type="Gene3D" id="3.40.980.10">
    <property type="entry name" value="MoaB/Mog-like domain"/>
    <property type="match status" value="1"/>
</dbReference>
<dbReference type="AlphaFoldDB" id="A0A0G2Z738"/>
<dbReference type="Pfam" id="PF02464">
    <property type="entry name" value="CinA"/>
    <property type="match status" value="1"/>
</dbReference>
<dbReference type="Gene3D" id="3.30.70.2860">
    <property type="match status" value="1"/>
</dbReference>
<dbReference type="SUPFAM" id="SSF53218">
    <property type="entry name" value="Molybdenum cofactor biosynthesis proteins"/>
    <property type="match status" value="1"/>
</dbReference>
<dbReference type="NCBIfam" id="TIGR00200">
    <property type="entry name" value="cinA_nterm"/>
    <property type="match status" value="1"/>
</dbReference>
<dbReference type="KEGG" id="kpf:IX53_05585"/>
<dbReference type="Pfam" id="PF00994">
    <property type="entry name" value="MoCF_biosynth"/>
    <property type="match status" value="1"/>
</dbReference>
<dbReference type="Pfam" id="PF18146">
    <property type="entry name" value="CinA_KH"/>
    <property type="match status" value="1"/>
</dbReference>
<comment type="similarity">
    <text evidence="1">Belongs to the CinA family.</text>
</comment>
<dbReference type="InterPro" id="IPR001453">
    <property type="entry name" value="MoaB/Mog_dom"/>
</dbReference>
<dbReference type="NCBIfam" id="TIGR00177">
    <property type="entry name" value="molyb_syn"/>
    <property type="match status" value="1"/>
</dbReference>